<evidence type="ECO:0000256" key="1">
    <source>
        <dbReference type="SAM" id="MobiDB-lite"/>
    </source>
</evidence>
<dbReference type="Proteomes" id="UP000479710">
    <property type="component" value="Unassembled WGS sequence"/>
</dbReference>
<evidence type="ECO:0000313" key="2">
    <source>
        <dbReference type="EMBL" id="KAF0905936.1"/>
    </source>
</evidence>
<proteinExistence type="predicted"/>
<organism evidence="2 3">
    <name type="scientific">Oryza meyeriana var. granulata</name>
    <dbReference type="NCBI Taxonomy" id="110450"/>
    <lineage>
        <taxon>Eukaryota</taxon>
        <taxon>Viridiplantae</taxon>
        <taxon>Streptophyta</taxon>
        <taxon>Embryophyta</taxon>
        <taxon>Tracheophyta</taxon>
        <taxon>Spermatophyta</taxon>
        <taxon>Magnoliopsida</taxon>
        <taxon>Liliopsida</taxon>
        <taxon>Poales</taxon>
        <taxon>Poaceae</taxon>
        <taxon>BOP clade</taxon>
        <taxon>Oryzoideae</taxon>
        <taxon>Oryzeae</taxon>
        <taxon>Oryzinae</taxon>
        <taxon>Oryza</taxon>
        <taxon>Oryza meyeriana</taxon>
    </lineage>
</organism>
<dbReference type="AlphaFoldDB" id="A0A6G1D0H4"/>
<protein>
    <submittedName>
        <fullName evidence="2">Uncharacterized protein</fullName>
    </submittedName>
</protein>
<name>A0A6G1D0H4_9ORYZ</name>
<keyword evidence="3" id="KW-1185">Reference proteome</keyword>
<accession>A0A6G1D0H4</accession>
<comment type="caution">
    <text evidence="2">The sequence shown here is derived from an EMBL/GenBank/DDBJ whole genome shotgun (WGS) entry which is preliminary data.</text>
</comment>
<feature type="compositionally biased region" description="Acidic residues" evidence="1">
    <location>
        <begin position="24"/>
        <end position="34"/>
    </location>
</feature>
<dbReference type="EMBL" id="SPHZ02000007">
    <property type="protein sequence ID" value="KAF0905936.1"/>
    <property type="molecule type" value="Genomic_DNA"/>
</dbReference>
<feature type="region of interest" description="Disordered" evidence="1">
    <location>
        <begin position="1"/>
        <end position="34"/>
    </location>
</feature>
<feature type="compositionally biased region" description="Basic and acidic residues" evidence="1">
    <location>
        <begin position="166"/>
        <end position="176"/>
    </location>
</feature>
<evidence type="ECO:0000313" key="3">
    <source>
        <dbReference type="Proteomes" id="UP000479710"/>
    </source>
</evidence>
<sequence length="176" mass="17940">MLKNLGQEDSTVAADELVERSPLVEEENPAPDELFPFDDELAAAGSLQQTARLGEDEEYVGTGILRSIGTWQRRAGATGDQRQLREGWRRVGAASGGRGRGRSDAFGLGRDGSAGPGHGSGGDGRERPAAVTGGADPSPPGTGEAATMAPARGGRPTSTATCRLLAAHDDGGGGGF</sequence>
<reference evidence="2 3" key="1">
    <citation type="submission" date="2019-11" db="EMBL/GenBank/DDBJ databases">
        <title>Whole genome sequence of Oryza granulata.</title>
        <authorList>
            <person name="Li W."/>
        </authorList>
    </citation>
    <scope>NUCLEOTIDE SEQUENCE [LARGE SCALE GENOMIC DNA]</scope>
    <source>
        <strain evidence="3">cv. Menghai</strain>
        <tissue evidence="2">Leaf</tissue>
    </source>
</reference>
<feature type="region of interest" description="Disordered" evidence="1">
    <location>
        <begin position="72"/>
        <end position="176"/>
    </location>
</feature>
<feature type="compositionally biased region" description="Gly residues" evidence="1">
    <location>
        <begin position="109"/>
        <end position="122"/>
    </location>
</feature>
<gene>
    <name evidence="2" type="ORF">E2562_008959</name>
</gene>